<keyword evidence="2" id="KW-1185">Reference proteome</keyword>
<gene>
    <name evidence="1" type="ORF">SSLN_LOCUS19146</name>
</gene>
<protein>
    <submittedName>
        <fullName evidence="1 3">Uncharacterized protein</fullName>
    </submittedName>
</protein>
<evidence type="ECO:0000313" key="2">
    <source>
        <dbReference type="Proteomes" id="UP000275846"/>
    </source>
</evidence>
<dbReference type="EMBL" id="UYSU01046429">
    <property type="protein sequence ID" value="VDM05532.1"/>
    <property type="molecule type" value="Genomic_DNA"/>
</dbReference>
<evidence type="ECO:0000313" key="3">
    <source>
        <dbReference type="WBParaSite" id="SSLN_0001987001-mRNA-1"/>
    </source>
</evidence>
<reference evidence="3" key="1">
    <citation type="submission" date="2016-06" db="UniProtKB">
        <authorList>
            <consortium name="WormBaseParasite"/>
        </authorList>
    </citation>
    <scope>IDENTIFICATION</scope>
</reference>
<accession>A0A183TRP8</accession>
<dbReference type="Proteomes" id="UP000275846">
    <property type="component" value="Unassembled WGS sequence"/>
</dbReference>
<organism evidence="3">
    <name type="scientific">Schistocephalus solidus</name>
    <name type="common">Tapeworm</name>
    <dbReference type="NCBI Taxonomy" id="70667"/>
    <lineage>
        <taxon>Eukaryota</taxon>
        <taxon>Metazoa</taxon>
        <taxon>Spiralia</taxon>
        <taxon>Lophotrochozoa</taxon>
        <taxon>Platyhelminthes</taxon>
        <taxon>Cestoda</taxon>
        <taxon>Eucestoda</taxon>
        <taxon>Diphyllobothriidea</taxon>
        <taxon>Diphyllobothriidae</taxon>
        <taxon>Schistocephalus</taxon>
    </lineage>
</organism>
<reference evidence="1 2" key="2">
    <citation type="submission" date="2018-11" db="EMBL/GenBank/DDBJ databases">
        <authorList>
            <consortium name="Pathogen Informatics"/>
        </authorList>
    </citation>
    <scope>NUCLEOTIDE SEQUENCE [LARGE SCALE GENOMIC DNA]</scope>
    <source>
        <strain evidence="1 2">NST_G2</strain>
    </source>
</reference>
<name>A0A183TRP8_SCHSO</name>
<proteinExistence type="predicted"/>
<dbReference type="AlphaFoldDB" id="A0A183TRP8"/>
<evidence type="ECO:0000313" key="1">
    <source>
        <dbReference type="EMBL" id="VDM05532.1"/>
    </source>
</evidence>
<dbReference type="WBParaSite" id="SSLN_0001987001-mRNA-1">
    <property type="protein sequence ID" value="SSLN_0001987001-mRNA-1"/>
    <property type="gene ID" value="SSLN_0001987001"/>
</dbReference>
<sequence length="78" mass="9002">MLSVMLTDAYRDEHHGIQIAYRNDGILLNSRRMQAQTRESMTSVHNLLFAIDGTFNTVSEEEMQRSTKIFEAGWPILD</sequence>
<dbReference type="OrthoDB" id="425681at2759"/>